<dbReference type="PANTHER" id="PTHR15354:SF1">
    <property type="entry name" value="LEUCINE-RICH REPEAT-CONTAINING PROTEIN 41"/>
    <property type="match status" value="1"/>
</dbReference>
<gene>
    <name evidence="9 10" type="primary">LOC116290294</name>
</gene>
<dbReference type="SUPFAM" id="SSF52047">
    <property type="entry name" value="RNI-like"/>
    <property type="match status" value="2"/>
</dbReference>
<feature type="region of interest" description="Disordered" evidence="6">
    <location>
        <begin position="610"/>
        <end position="677"/>
    </location>
</feature>
<keyword evidence="8" id="KW-1185">Reference proteome</keyword>
<dbReference type="InterPro" id="IPR032675">
    <property type="entry name" value="LRR_dom_sf"/>
</dbReference>
<evidence type="ECO:0000256" key="6">
    <source>
        <dbReference type="SAM" id="MobiDB-lite"/>
    </source>
</evidence>
<evidence type="ECO:0000256" key="1">
    <source>
        <dbReference type="ARBA" id="ARBA00014201"/>
    </source>
</evidence>
<accession>A0A6P8HBZ1</accession>
<proteinExistence type="predicted"/>
<dbReference type="Gene3D" id="6.10.250.3180">
    <property type="match status" value="1"/>
</dbReference>
<feature type="compositionally biased region" description="Low complexity" evidence="6">
    <location>
        <begin position="646"/>
        <end position="677"/>
    </location>
</feature>
<dbReference type="SMART" id="SM00368">
    <property type="entry name" value="LRR_RI"/>
    <property type="match status" value="4"/>
</dbReference>
<keyword evidence="3" id="KW-0433">Leucine-rich repeat</keyword>
<dbReference type="AlphaFoldDB" id="A0A6P8HBZ1"/>
<dbReference type="RefSeq" id="XP_031553157.1">
    <property type="nucleotide sequence ID" value="XM_031697297.1"/>
</dbReference>
<dbReference type="KEGG" id="aten:116290294"/>
<keyword evidence="4" id="KW-0677">Repeat</keyword>
<dbReference type="PANTHER" id="PTHR15354">
    <property type="entry name" value="MUF1"/>
    <property type="match status" value="1"/>
</dbReference>
<evidence type="ECO:0000259" key="7">
    <source>
        <dbReference type="PROSITE" id="PS50181"/>
    </source>
</evidence>
<protein>
    <recommendedName>
        <fullName evidence="1">Leucine-rich repeat-containing protein 41</fullName>
    </recommendedName>
</protein>
<dbReference type="Proteomes" id="UP000515163">
    <property type="component" value="Unplaced"/>
</dbReference>
<keyword evidence="2" id="KW-0597">Phosphoprotein</keyword>
<feature type="domain" description="F-box" evidence="7">
    <location>
        <begin position="26"/>
        <end position="72"/>
    </location>
</feature>
<dbReference type="PROSITE" id="PS50181">
    <property type="entry name" value="FBOX"/>
    <property type="match status" value="1"/>
</dbReference>
<dbReference type="Gene3D" id="3.80.10.10">
    <property type="entry name" value="Ribonuclease Inhibitor"/>
    <property type="match status" value="2"/>
</dbReference>
<keyword evidence="5" id="KW-0833">Ubl conjugation pathway</keyword>
<dbReference type="GeneID" id="116290294"/>
<evidence type="ECO:0000313" key="9">
    <source>
        <dbReference type="RefSeq" id="XP_031553156.1"/>
    </source>
</evidence>
<evidence type="ECO:0000256" key="2">
    <source>
        <dbReference type="ARBA" id="ARBA00022553"/>
    </source>
</evidence>
<evidence type="ECO:0000256" key="4">
    <source>
        <dbReference type="ARBA" id="ARBA00022737"/>
    </source>
</evidence>
<dbReference type="OrthoDB" id="5971143at2759"/>
<reference evidence="9 10" key="1">
    <citation type="submission" date="2025-04" db="UniProtKB">
        <authorList>
            <consortium name="RefSeq"/>
        </authorList>
    </citation>
    <scope>IDENTIFICATION</scope>
    <source>
        <tissue evidence="9 10">Tentacle</tissue>
    </source>
</reference>
<name>A0A6P8HBZ1_ACTTE</name>
<dbReference type="InterPro" id="IPR026137">
    <property type="entry name" value="Leu_rpt_41"/>
</dbReference>
<dbReference type="InterPro" id="IPR001810">
    <property type="entry name" value="F-box_dom"/>
</dbReference>
<organism evidence="8 9">
    <name type="scientific">Actinia tenebrosa</name>
    <name type="common">Australian red waratah sea anemone</name>
    <dbReference type="NCBI Taxonomy" id="6105"/>
    <lineage>
        <taxon>Eukaryota</taxon>
        <taxon>Metazoa</taxon>
        <taxon>Cnidaria</taxon>
        <taxon>Anthozoa</taxon>
        <taxon>Hexacorallia</taxon>
        <taxon>Actiniaria</taxon>
        <taxon>Actiniidae</taxon>
        <taxon>Actinia</taxon>
    </lineage>
</organism>
<sequence length="918" mass="101794">MDENKPWSLLDLCLSAVGKNGRGLTPKYLRDTPRHLLMQILQSLNPFDLERLEEGDIRSLTGIDTDSLWQLHYCQQWRHKGRWPESYYQAAKNSSRLNEKIPWRVLYWQRHFQEVVNSTEAKTAVVHWHPESRSLPQDSKDGMRAKASELFLQQSAGRFGKYATYLRLHNSALTYLSTHLDIFQEFASHVEFLEIYHLRENGVDAMCSLLQILLAKNLKSVGMCFPKVRDINLWSKILHISSTGFVTSKPQVSIGKVQAVKNAKVTKTAPNPTPPATPSPTTPKPLHLYVVQGQNDIRLGVIDGSINIINEQPPSVHSNTGTTNDELISNSNDVTNGHVVSHSVTDANLSQVTSVNTPNHIKEYDNIDFYDFDEHSKDILEIQESSDHYKNGNGIEDVHFDSNDLYSEVFHKQTIDISEDASFSFHDLFGPNLLEDHHTGVTRVPPEEKEVVKEMPPVIQIPAPETPEAVGGFSFLQHFEFSSFWFHDDLLFLFAKSLRQWHNLESLVLRDNAIGFQSKGKILIDALIPLCLKGKLKYLRIEINPVDDHFVSLISEGIGTYCSTCHSGVQTSLRVLYLSSSKITALGVSHLAGKLLNKCTCPPKPSELLPHSRKFRKSLPEPLSSSKRRRLSRYSRDSLPTKITADDSSSSSDSMSSTSSSSYSISSQDSDSQDSFSQELTSLKLTKTPEPHFDGLQELTICSTIGDEGAFTLSSVLGNNSTLKYLALPSCGMHTAGLASIFRAISGESSRKCNKTLKTLILRENSYEPSHDNSLSVLLKNGKLTELDISFCGLEVLSGDVISSLGQNSSLKSLNIAGNRLGDAGLSALSQIFSQPGCSSNLTKLDLSYNQGTAASIGTLASALHKFLPKRLEEINLAGNFLGSCVSKVVSSIRPLVRNVFAGNLDSSTIYADYISQM</sequence>
<evidence type="ECO:0000313" key="8">
    <source>
        <dbReference type="Proteomes" id="UP000515163"/>
    </source>
</evidence>
<dbReference type="InterPro" id="IPR001611">
    <property type="entry name" value="Leu-rich_rpt"/>
</dbReference>
<evidence type="ECO:0000313" key="10">
    <source>
        <dbReference type="RefSeq" id="XP_031553157.1"/>
    </source>
</evidence>
<evidence type="ECO:0000256" key="3">
    <source>
        <dbReference type="ARBA" id="ARBA00022614"/>
    </source>
</evidence>
<dbReference type="Pfam" id="PF13516">
    <property type="entry name" value="LRR_6"/>
    <property type="match status" value="1"/>
</dbReference>
<dbReference type="RefSeq" id="XP_031553156.1">
    <property type="nucleotide sequence ID" value="XM_031697296.1"/>
</dbReference>
<evidence type="ECO:0000256" key="5">
    <source>
        <dbReference type="ARBA" id="ARBA00022786"/>
    </source>
</evidence>